<dbReference type="Proteomes" id="UP001596072">
    <property type="component" value="Unassembled WGS sequence"/>
</dbReference>
<name>A0ABW0ZIZ0_9ACTN</name>
<dbReference type="PANTHER" id="PTHR38436">
    <property type="entry name" value="POLYKETIDE CYCLASE SNOAL-LIKE DOMAIN"/>
    <property type="match status" value="1"/>
</dbReference>
<comment type="caution">
    <text evidence="1">The sequence shown here is derived from an EMBL/GenBank/DDBJ whole genome shotgun (WGS) entry which is preliminary data.</text>
</comment>
<dbReference type="RefSeq" id="WP_136432894.1">
    <property type="nucleotide sequence ID" value="NZ_JBHSNS010000004.1"/>
</dbReference>
<reference evidence="2" key="1">
    <citation type="journal article" date="2019" name="Int. J. Syst. Evol. Microbiol.">
        <title>The Global Catalogue of Microorganisms (GCM) 10K type strain sequencing project: providing services to taxonomists for standard genome sequencing and annotation.</title>
        <authorList>
            <consortium name="The Broad Institute Genomics Platform"/>
            <consortium name="The Broad Institute Genome Sequencing Center for Infectious Disease"/>
            <person name="Wu L."/>
            <person name="Ma J."/>
        </authorList>
    </citation>
    <scope>NUCLEOTIDE SEQUENCE [LARGE SCALE GENOMIC DNA]</scope>
    <source>
        <strain evidence="2">YIM 94188</strain>
    </source>
</reference>
<gene>
    <name evidence="1" type="ORF">ACFPQB_10535</name>
</gene>
<sequence length="144" mass="15774">MNTTAPALTSAAWVEEFFRHVDAHDFEWVEAALTPDCVIDASGFKETGAEVVVLWMAGFFAAFPDLRHRPYRVISGTDEVAALVQVTGTHTEDLGFPDGAFLPPTGASMDVELAEFWRFEGDRVAEYKVIYDQAGFLAQLGVGV</sequence>
<keyword evidence="2" id="KW-1185">Reference proteome</keyword>
<dbReference type="Pfam" id="PF07366">
    <property type="entry name" value="SnoaL"/>
    <property type="match status" value="1"/>
</dbReference>
<dbReference type="SUPFAM" id="SSF54427">
    <property type="entry name" value="NTF2-like"/>
    <property type="match status" value="1"/>
</dbReference>
<evidence type="ECO:0000313" key="2">
    <source>
        <dbReference type="Proteomes" id="UP001596072"/>
    </source>
</evidence>
<proteinExistence type="predicted"/>
<evidence type="ECO:0000313" key="1">
    <source>
        <dbReference type="EMBL" id="MFC5729354.1"/>
    </source>
</evidence>
<dbReference type="InterPro" id="IPR032710">
    <property type="entry name" value="NTF2-like_dom_sf"/>
</dbReference>
<dbReference type="Gene3D" id="3.10.450.50">
    <property type="match status" value="1"/>
</dbReference>
<accession>A0ABW0ZIZ0</accession>
<dbReference type="InterPro" id="IPR009959">
    <property type="entry name" value="Cyclase_SnoaL-like"/>
</dbReference>
<protein>
    <submittedName>
        <fullName evidence="1">Ester cyclase</fullName>
    </submittedName>
</protein>
<dbReference type="PANTHER" id="PTHR38436:SF1">
    <property type="entry name" value="ESTER CYCLASE"/>
    <property type="match status" value="1"/>
</dbReference>
<dbReference type="EMBL" id="JBHSNS010000004">
    <property type="protein sequence ID" value="MFC5729354.1"/>
    <property type="molecule type" value="Genomic_DNA"/>
</dbReference>
<organism evidence="1 2">
    <name type="scientific">Nocardioides vastitatis</name>
    <dbReference type="NCBI Taxonomy" id="2568655"/>
    <lineage>
        <taxon>Bacteria</taxon>
        <taxon>Bacillati</taxon>
        <taxon>Actinomycetota</taxon>
        <taxon>Actinomycetes</taxon>
        <taxon>Propionibacteriales</taxon>
        <taxon>Nocardioidaceae</taxon>
        <taxon>Nocardioides</taxon>
    </lineage>
</organism>